<dbReference type="SUPFAM" id="SSF52317">
    <property type="entry name" value="Class I glutamine amidotransferase-like"/>
    <property type="match status" value="1"/>
</dbReference>
<dbReference type="InterPro" id="IPR029062">
    <property type="entry name" value="Class_I_gatase-like"/>
</dbReference>
<evidence type="ECO:0000313" key="2">
    <source>
        <dbReference type="EMBL" id="SVB61676.1"/>
    </source>
</evidence>
<protein>
    <recommendedName>
        <fullName evidence="1">Glutamine amidotransferase domain-containing protein</fullName>
    </recommendedName>
</protein>
<dbReference type="AlphaFoldDB" id="A0A382FF08"/>
<dbReference type="InterPro" id="IPR017926">
    <property type="entry name" value="GATASE"/>
</dbReference>
<dbReference type="InterPro" id="IPR044992">
    <property type="entry name" value="ChyE-like"/>
</dbReference>
<dbReference type="PANTHER" id="PTHR42695:SF5">
    <property type="entry name" value="GLUTAMINE AMIDOTRANSFERASE YLR126C-RELATED"/>
    <property type="match status" value="1"/>
</dbReference>
<reference evidence="2" key="1">
    <citation type="submission" date="2018-05" db="EMBL/GenBank/DDBJ databases">
        <authorList>
            <person name="Lanie J.A."/>
            <person name="Ng W.-L."/>
            <person name="Kazmierczak K.M."/>
            <person name="Andrzejewski T.M."/>
            <person name="Davidsen T.M."/>
            <person name="Wayne K.J."/>
            <person name="Tettelin H."/>
            <person name="Glass J.I."/>
            <person name="Rusch D."/>
            <person name="Podicherti R."/>
            <person name="Tsui H.-C.T."/>
            <person name="Winkler M.E."/>
        </authorList>
    </citation>
    <scope>NUCLEOTIDE SEQUENCE</scope>
</reference>
<organism evidence="2">
    <name type="scientific">marine metagenome</name>
    <dbReference type="NCBI Taxonomy" id="408172"/>
    <lineage>
        <taxon>unclassified sequences</taxon>
        <taxon>metagenomes</taxon>
        <taxon>ecological metagenomes</taxon>
    </lineage>
</organism>
<dbReference type="GO" id="GO:0005829">
    <property type="term" value="C:cytosol"/>
    <property type="evidence" value="ECO:0007669"/>
    <property type="project" value="TreeGrafter"/>
</dbReference>
<dbReference type="Pfam" id="PF00117">
    <property type="entry name" value="GATase"/>
    <property type="match status" value="1"/>
</dbReference>
<dbReference type="EMBL" id="UINC01049647">
    <property type="protein sequence ID" value="SVB61676.1"/>
    <property type="molecule type" value="Genomic_DNA"/>
</dbReference>
<sequence length="214" mass="23720">MSTRQIIVIDPSIKDPEIEAINNIARRSPLGISIHFPALFGDQTILLSKRKPAGVIIMGSLASVHDKLPWQDTLQDYIVKMDKASIPILGLCYGHQLLAHIYGGKVDYLWGGDKKRGVREVNITKNYLWSVSQSGPLAYSHMEGVIECPLGFDVVASSNMIAIEGIASQNKPIWGFQPHLEATEGFLKSHEMEQGFDNALGFTILDHFLKFCAE</sequence>
<proteinExistence type="predicted"/>
<name>A0A382FF08_9ZZZZ</name>
<feature type="domain" description="Glutamine amidotransferase" evidence="1">
    <location>
        <begin position="47"/>
        <end position="196"/>
    </location>
</feature>
<dbReference type="Gene3D" id="3.40.50.880">
    <property type="match status" value="1"/>
</dbReference>
<accession>A0A382FF08</accession>
<gene>
    <name evidence="2" type="ORF">METZ01_LOCUS214530</name>
</gene>
<dbReference type="PANTHER" id="PTHR42695">
    <property type="entry name" value="GLUTAMINE AMIDOTRANSFERASE YLR126C-RELATED"/>
    <property type="match status" value="1"/>
</dbReference>
<dbReference type="PROSITE" id="PS51273">
    <property type="entry name" value="GATASE_TYPE_1"/>
    <property type="match status" value="1"/>
</dbReference>
<evidence type="ECO:0000259" key="1">
    <source>
        <dbReference type="Pfam" id="PF00117"/>
    </source>
</evidence>